<dbReference type="SUPFAM" id="SSF52540">
    <property type="entry name" value="P-loop containing nucleoside triphosphate hydrolases"/>
    <property type="match status" value="2"/>
</dbReference>
<dbReference type="InterPro" id="IPR017871">
    <property type="entry name" value="ABC_transporter-like_CS"/>
</dbReference>
<keyword evidence="3" id="KW-0813">Transport</keyword>
<dbReference type="PANTHER" id="PTHR43776:SF7">
    <property type="entry name" value="D,D-DIPEPTIDE TRANSPORT ATP-BINDING PROTEIN DDPF-RELATED"/>
    <property type="match status" value="1"/>
</dbReference>
<dbReference type="AlphaFoldDB" id="A0AAE2ZPJ4"/>
<dbReference type="PROSITE" id="PS50893">
    <property type="entry name" value="ABC_TRANSPORTER_2"/>
    <property type="match status" value="2"/>
</dbReference>
<dbReference type="GO" id="GO:0055085">
    <property type="term" value="P:transmembrane transport"/>
    <property type="evidence" value="ECO:0007669"/>
    <property type="project" value="UniProtKB-ARBA"/>
</dbReference>
<dbReference type="EMBL" id="JAICBX010000004">
    <property type="protein sequence ID" value="MBW8639659.1"/>
    <property type="molecule type" value="Genomic_DNA"/>
</dbReference>
<accession>A0AAE2ZPJ4</accession>
<comment type="similarity">
    <text evidence="2">Belongs to the ABC transporter superfamily.</text>
</comment>
<dbReference type="GO" id="GO:0015833">
    <property type="term" value="P:peptide transport"/>
    <property type="evidence" value="ECO:0007669"/>
    <property type="project" value="InterPro"/>
</dbReference>
<protein>
    <submittedName>
        <fullName evidence="8">ABC transporter ATP-binding protein</fullName>
    </submittedName>
</protein>
<dbReference type="PANTHER" id="PTHR43776">
    <property type="entry name" value="TRANSPORT ATP-BINDING PROTEIN"/>
    <property type="match status" value="1"/>
</dbReference>
<proteinExistence type="inferred from homology"/>
<dbReference type="PROSITE" id="PS00211">
    <property type="entry name" value="ABC_TRANSPORTER_1"/>
    <property type="match status" value="1"/>
</dbReference>
<comment type="caution">
    <text evidence="8">The sequence shown here is derived from an EMBL/GenBank/DDBJ whole genome shotgun (WGS) entry which is preliminary data.</text>
</comment>
<dbReference type="InterPro" id="IPR003439">
    <property type="entry name" value="ABC_transporter-like_ATP-bd"/>
</dbReference>
<dbReference type="NCBIfam" id="NF008453">
    <property type="entry name" value="PRK11308.1"/>
    <property type="match status" value="2"/>
</dbReference>
<evidence type="ECO:0000256" key="3">
    <source>
        <dbReference type="ARBA" id="ARBA00022448"/>
    </source>
</evidence>
<dbReference type="SMART" id="SM00382">
    <property type="entry name" value="AAA"/>
    <property type="match status" value="2"/>
</dbReference>
<dbReference type="InterPro" id="IPR003593">
    <property type="entry name" value="AAA+_ATPase"/>
</dbReference>
<evidence type="ECO:0000313" key="9">
    <source>
        <dbReference type="Proteomes" id="UP001196509"/>
    </source>
</evidence>
<keyword evidence="5 8" id="KW-0067">ATP-binding</keyword>
<comment type="subcellular location">
    <subcellularLocation>
        <location evidence="1">Cell inner membrane</location>
        <topology evidence="1">Peripheral membrane protein</topology>
    </subcellularLocation>
</comment>
<evidence type="ECO:0000256" key="4">
    <source>
        <dbReference type="ARBA" id="ARBA00022741"/>
    </source>
</evidence>
<dbReference type="Proteomes" id="UP001196509">
    <property type="component" value="Unassembled WGS sequence"/>
</dbReference>
<gene>
    <name evidence="8" type="ORF">K1W69_20870</name>
</gene>
<dbReference type="CDD" id="cd03257">
    <property type="entry name" value="ABC_NikE_OppD_transporters"/>
    <property type="match status" value="2"/>
</dbReference>
<feature type="region of interest" description="Disordered" evidence="6">
    <location>
        <begin position="505"/>
        <end position="527"/>
    </location>
</feature>
<dbReference type="InterPro" id="IPR013563">
    <property type="entry name" value="Oligopep_ABC_C"/>
</dbReference>
<dbReference type="InterPro" id="IPR050319">
    <property type="entry name" value="ABC_transp_ATP-bind"/>
</dbReference>
<dbReference type="NCBIfam" id="TIGR01727">
    <property type="entry name" value="oligo_HPY"/>
    <property type="match status" value="1"/>
</dbReference>
<keyword evidence="9" id="KW-1185">Reference proteome</keyword>
<dbReference type="FunFam" id="3.40.50.300:FF:000016">
    <property type="entry name" value="Oligopeptide ABC transporter ATP-binding component"/>
    <property type="match status" value="1"/>
</dbReference>
<evidence type="ECO:0000256" key="2">
    <source>
        <dbReference type="ARBA" id="ARBA00005417"/>
    </source>
</evidence>
<organism evidence="8 9">
    <name type="scientific">Flavimaribacter sediminis</name>
    <dbReference type="NCBI Taxonomy" id="2865987"/>
    <lineage>
        <taxon>Bacteria</taxon>
        <taxon>Pseudomonadati</taxon>
        <taxon>Pseudomonadota</taxon>
        <taxon>Alphaproteobacteria</taxon>
        <taxon>Hyphomicrobiales</taxon>
        <taxon>Rhizobiaceae</taxon>
        <taxon>Flavimaribacter</taxon>
    </lineage>
</organism>
<evidence type="ECO:0000313" key="8">
    <source>
        <dbReference type="EMBL" id="MBW8639659.1"/>
    </source>
</evidence>
<dbReference type="InterPro" id="IPR027417">
    <property type="entry name" value="P-loop_NTPase"/>
</dbReference>
<evidence type="ECO:0000256" key="1">
    <source>
        <dbReference type="ARBA" id="ARBA00004417"/>
    </source>
</evidence>
<dbReference type="GO" id="GO:0005524">
    <property type="term" value="F:ATP binding"/>
    <property type="evidence" value="ECO:0007669"/>
    <property type="project" value="UniProtKB-KW"/>
</dbReference>
<reference evidence="8" key="1">
    <citation type="submission" date="2021-08" db="EMBL/GenBank/DDBJ databases">
        <title>Hoeflea bacterium WL0058 sp. nov., isolated from the sediment.</title>
        <authorList>
            <person name="Wang L."/>
            <person name="Zhang D."/>
        </authorList>
    </citation>
    <scope>NUCLEOTIDE SEQUENCE</scope>
    <source>
        <strain evidence="8">WL0058</strain>
    </source>
</reference>
<dbReference type="GO" id="GO:0005886">
    <property type="term" value="C:plasma membrane"/>
    <property type="evidence" value="ECO:0007669"/>
    <property type="project" value="UniProtKB-SubCell"/>
</dbReference>
<feature type="domain" description="ABC transporter" evidence="7">
    <location>
        <begin position="1"/>
        <end position="221"/>
    </location>
</feature>
<dbReference type="Gene3D" id="3.40.50.300">
    <property type="entry name" value="P-loop containing nucleotide triphosphate hydrolases"/>
    <property type="match status" value="2"/>
</dbReference>
<dbReference type="GO" id="GO:0016887">
    <property type="term" value="F:ATP hydrolysis activity"/>
    <property type="evidence" value="ECO:0007669"/>
    <property type="project" value="InterPro"/>
</dbReference>
<evidence type="ECO:0000259" key="7">
    <source>
        <dbReference type="PROSITE" id="PS50893"/>
    </source>
</evidence>
<dbReference type="Pfam" id="PF08352">
    <property type="entry name" value="oligo_HPY"/>
    <property type="match status" value="2"/>
</dbReference>
<feature type="domain" description="ABC transporter" evidence="7">
    <location>
        <begin position="254"/>
        <end position="496"/>
    </location>
</feature>
<evidence type="ECO:0000256" key="5">
    <source>
        <dbReference type="ARBA" id="ARBA00022840"/>
    </source>
</evidence>
<keyword evidence="4" id="KW-0547">Nucleotide-binding</keyword>
<evidence type="ECO:0000256" key="6">
    <source>
        <dbReference type="SAM" id="MobiDB-lite"/>
    </source>
</evidence>
<dbReference type="Pfam" id="PF00005">
    <property type="entry name" value="ABC_tran"/>
    <property type="match status" value="2"/>
</dbReference>
<sequence>MPAGGALGIVGESGSGKSLTCLSIMDLLPGALKQSAGVVRLHGKPLAPGRKGIRGRRIAMIFQDPGATMNPLRRIGPFLSGLVKLHRGLTGAAAEAEAVRLLDSVRMPAARARLRAYPHELSGGQNQRVMIAGALAGDPEILLADEPTTALDVTTQAQILDLLAELRAERGMGLVLVSHDFGVIAEAADHVAVMRAGRVVEKAPADRLFSFPQHPYTASLLASIPPELGRASALTSRKNPPCNRPSNATKAIGLKARGLSRLFEARGRVRVHALNGIDLTVQPGEMLGVVGESGCGKSTFGRLLVGLDKPSSGDIRAGGKPLVIEDGEAFRNSRRQLQMVWQDPLSVLNPRLSIGHQIIEVLQTHRITDDTQSRMLELLQAVNLKAEHASRYAHQLSGGQRQRAVIARALAVEPQIVVFDEPVSALDLSVQAQVIEMIADIRDRFNLTGIFISHDIRVVRYVSDRIAVMYLGRIVEIGPADDIYHAPKHPYTQALLSAVLSTDPKRRKSRSILRGDPPDPAQMPSGCPFHPRCPRAAARCRVETPALQAGADSRFTACHAVDVETSGRHWEAAA</sequence>
<name>A0AAE2ZPJ4_9HYPH</name>